<proteinExistence type="predicted"/>
<gene>
    <name evidence="1" type="ORF">AYP45_13830</name>
</gene>
<evidence type="ECO:0000313" key="2">
    <source>
        <dbReference type="Proteomes" id="UP000189681"/>
    </source>
</evidence>
<comment type="caution">
    <text evidence="1">The sequence shown here is derived from an EMBL/GenBank/DDBJ whole genome shotgun (WGS) entry which is preliminary data.</text>
</comment>
<reference evidence="1 2" key="1">
    <citation type="journal article" date="2017" name="Water Res.">
        <title>Discovery and metagenomic analysis of an anammox bacterial enrichment related to Candidatus "Brocadia caroliniensis" in a full-scale glycerol-fed nitritation-denitritation separate centrate treatment process.</title>
        <authorList>
            <person name="Park H."/>
            <person name="Brotto A.C."/>
            <person name="van Loosdrecht M.C."/>
            <person name="Chandran K."/>
        </authorList>
    </citation>
    <scope>NUCLEOTIDE SEQUENCE [LARGE SCALE GENOMIC DNA]</scope>
    <source>
        <strain evidence="1">26THWARD</strain>
    </source>
</reference>
<protein>
    <submittedName>
        <fullName evidence="1">Uncharacterized protein</fullName>
    </submittedName>
</protein>
<sequence length="65" mass="7477">MSKEKSIRRKPAVLPKDYAAWVVSLKKRIARARQKALISANAEQIKSGKLETLSYEQVMEKYRAI</sequence>
<organism evidence="1 2">
    <name type="scientific">Candidatus Brocadia carolinensis</name>
    <dbReference type="NCBI Taxonomy" id="1004156"/>
    <lineage>
        <taxon>Bacteria</taxon>
        <taxon>Pseudomonadati</taxon>
        <taxon>Planctomycetota</taxon>
        <taxon>Candidatus Brocadiia</taxon>
        <taxon>Candidatus Brocadiales</taxon>
        <taxon>Candidatus Brocadiaceae</taxon>
        <taxon>Candidatus Brocadia</taxon>
    </lineage>
</organism>
<dbReference type="AlphaFoldDB" id="A0A1V4AR64"/>
<dbReference type="EMBL" id="AYTS01000129">
    <property type="protein sequence ID" value="OOP55589.1"/>
    <property type="molecule type" value="Genomic_DNA"/>
</dbReference>
<dbReference type="Proteomes" id="UP000189681">
    <property type="component" value="Unassembled WGS sequence"/>
</dbReference>
<accession>A0A1V4AR64</accession>
<evidence type="ECO:0000313" key="1">
    <source>
        <dbReference type="EMBL" id="OOP55589.1"/>
    </source>
</evidence>
<name>A0A1V4AR64_9BACT</name>